<keyword evidence="2" id="KW-1185">Reference proteome</keyword>
<comment type="caution">
    <text evidence="1">The sequence shown here is derived from an EMBL/GenBank/DDBJ whole genome shotgun (WGS) entry which is preliminary data.</text>
</comment>
<evidence type="ECO:0000313" key="1">
    <source>
        <dbReference type="EMBL" id="KAI3772357.1"/>
    </source>
</evidence>
<reference evidence="2" key="1">
    <citation type="journal article" date="2022" name="Mol. Ecol. Resour.">
        <title>The genomes of chicory, endive, great burdock and yacon provide insights into Asteraceae palaeo-polyploidization history and plant inulin production.</title>
        <authorList>
            <person name="Fan W."/>
            <person name="Wang S."/>
            <person name="Wang H."/>
            <person name="Wang A."/>
            <person name="Jiang F."/>
            <person name="Liu H."/>
            <person name="Zhao H."/>
            <person name="Xu D."/>
            <person name="Zhang Y."/>
        </authorList>
    </citation>
    <scope>NUCLEOTIDE SEQUENCE [LARGE SCALE GENOMIC DNA]</scope>
    <source>
        <strain evidence="2">cv. Niubang</strain>
    </source>
</reference>
<name>A0ACB9FMM9_ARCLA</name>
<dbReference type="EMBL" id="CM042047">
    <property type="protein sequence ID" value="KAI3772357.1"/>
    <property type="molecule type" value="Genomic_DNA"/>
</dbReference>
<accession>A0ACB9FMM9</accession>
<reference evidence="1 2" key="2">
    <citation type="journal article" date="2022" name="Mol. Ecol. Resour.">
        <title>The genomes of chicory, endive, great burdock and yacon provide insights into Asteraceae paleo-polyploidization history and plant inulin production.</title>
        <authorList>
            <person name="Fan W."/>
            <person name="Wang S."/>
            <person name="Wang H."/>
            <person name="Wang A."/>
            <person name="Jiang F."/>
            <person name="Liu H."/>
            <person name="Zhao H."/>
            <person name="Xu D."/>
            <person name="Zhang Y."/>
        </authorList>
    </citation>
    <scope>NUCLEOTIDE SEQUENCE [LARGE SCALE GENOMIC DNA]</scope>
    <source>
        <strain evidence="2">cv. Niubang</strain>
    </source>
</reference>
<evidence type="ECO:0000313" key="2">
    <source>
        <dbReference type="Proteomes" id="UP001055879"/>
    </source>
</evidence>
<organism evidence="1 2">
    <name type="scientific">Arctium lappa</name>
    <name type="common">Greater burdock</name>
    <name type="synonym">Lappa major</name>
    <dbReference type="NCBI Taxonomy" id="4217"/>
    <lineage>
        <taxon>Eukaryota</taxon>
        <taxon>Viridiplantae</taxon>
        <taxon>Streptophyta</taxon>
        <taxon>Embryophyta</taxon>
        <taxon>Tracheophyta</taxon>
        <taxon>Spermatophyta</taxon>
        <taxon>Magnoliopsida</taxon>
        <taxon>eudicotyledons</taxon>
        <taxon>Gunneridae</taxon>
        <taxon>Pentapetalae</taxon>
        <taxon>asterids</taxon>
        <taxon>campanulids</taxon>
        <taxon>Asterales</taxon>
        <taxon>Asteraceae</taxon>
        <taxon>Carduoideae</taxon>
        <taxon>Cardueae</taxon>
        <taxon>Arctiinae</taxon>
        <taxon>Arctium</taxon>
    </lineage>
</organism>
<protein>
    <submittedName>
        <fullName evidence="1">Uncharacterized protein</fullName>
    </submittedName>
</protein>
<dbReference type="Proteomes" id="UP001055879">
    <property type="component" value="Linkage Group LG01"/>
</dbReference>
<gene>
    <name evidence="1" type="ORF">L6452_03541</name>
</gene>
<sequence>MDLISIQGGFAPVLRMLIGFWQQTLLHVLAIQDQVLPRWVVNHELVLTTKEYMRQGNYNVNLTQKYAEDATSHPIIDEELWQQAVGGSKKGRTYGFGNTRDPNWS</sequence>
<proteinExistence type="predicted"/>